<gene>
    <name evidence="2" type="ORF">ENX68_02265</name>
</gene>
<dbReference type="EMBL" id="DTOZ01000058">
    <property type="protein sequence ID" value="HGE77811.1"/>
    <property type="molecule type" value="Genomic_DNA"/>
</dbReference>
<sequence>MIQFILVATMICISGDSINFNPASVHKSYTKDIIISVGLGVVLGMGAYVCHNKAERAYDAYKSDSTLKQTVNDWNTVVKYDTYKNILGIGSILCIGRAVYYQLKSVKASKNAYLPKLDIRYAHNNKITFGIKQKI</sequence>
<keyword evidence="1" id="KW-0472">Membrane</keyword>
<keyword evidence="1" id="KW-0812">Transmembrane</keyword>
<reference evidence="2" key="1">
    <citation type="journal article" date="2020" name="mSystems">
        <title>Genome- and Community-Level Interaction Insights into Carbon Utilization and Element Cycling Functions of Hydrothermarchaeota in Hydrothermal Sediment.</title>
        <authorList>
            <person name="Zhou Z."/>
            <person name="Liu Y."/>
            <person name="Xu W."/>
            <person name="Pan J."/>
            <person name="Luo Z.H."/>
            <person name="Li M."/>
        </authorList>
    </citation>
    <scope>NUCLEOTIDE SEQUENCE [LARGE SCALE GENOMIC DNA]</scope>
    <source>
        <strain evidence="2">SpSt-961</strain>
    </source>
</reference>
<keyword evidence="1" id="KW-1133">Transmembrane helix</keyword>
<evidence type="ECO:0000313" key="2">
    <source>
        <dbReference type="EMBL" id="HGE77811.1"/>
    </source>
</evidence>
<evidence type="ECO:0000256" key="1">
    <source>
        <dbReference type="SAM" id="Phobius"/>
    </source>
</evidence>
<organism evidence="2">
    <name type="scientific">candidate division WOR-3 bacterium</name>
    <dbReference type="NCBI Taxonomy" id="2052148"/>
    <lineage>
        <taxon>Bacteria</taxon>
        <taxon>Bacteria division WOR-3</taxon>
    </lineage>
</organism>
<protein>
    <submittedName>
        <fullName evidence="2">Uncharacterized protein</fullName>
    </submittedName>
</protein>
<feature type="transmembrane region" description="Helical" evidence="1">
    <location>
        <begin position="33"/>
        <end position="50"/>
    </location>
</feature>
<comment type="caution">
    <text evidence="2">The sequence shown here is derived from an EMBL/GenBank/DDBJ whole genome shotgun (WGS) entry which is preliminary data.</text>
</comment>
<accession>A0A7V3RGU0</accession>
<name>A0A7V3RGU0_UNCW3</name>
<dbReference type="AlphaFoldDB" id="A0A7V3RGU0"/>
<proteinExistence type="predicted"/>